<name>A0A3S5AAZ7_9PLAT</name>
<organism evidence="1 2">
    <name type="scientific">Protopolystoma xenopodis</name>
    <dbReference type="NCBI Taxonomy" id="117903"/>
    <lineage>
        <taxon>Eukaryota</taxon>
        <taxon>Metazoa</taxon>
        <taxon>Spiralia</taxon>
        <taxon>Lophotrochozoa</taxon>
        <taxon>Platyhelminthes</taxon>
        <taxon>Monogenea</taxon>
        <taxon>Polyopisthocotylea</taxon>
        <taxon>Polystomatidea</taxon>
        <taxon>Polystomatidae</taxon>
        <taxon>Protopolystoma</taxon>
    </lineage>
</organism>
<keyword evidence="2" id="KW-1185">Reference proteome</keyword>
<sequence>MLCPFLSTCSPSEEVLEELEACSLVLEAGQLDLMIQSGSGDSFSSPNQPQISIRLTRVRAPHVKRMLLFVPLFIYV</sequence>
<dbReference type="AlphaFoldDB" id="A0A3S5AAZ7"/>
<gene>
    <name evidence="1" type="ORF">PXEA_LOCUS12816</name>
</gene>
<accession>A0A3S5AAZ7</accession>
<evidence type="ECO:0000313" key="2">
    <source>
        <dbReference type="Proteomes" id="UP000784294"/>
    </source>
</evidence>
<reference evidence="1" key="1">
    <citation type="submission" date="2018-11" db="EMBL/GenBank/DDBJ databases">
        <authorList>
            <consortium name="Pathogen Informatics"/>
        </authorList>
    </citation>
    <scope>NUCLEOTIDE SEQUENCE</scope>
</reference>
<dbReference type="Proteomes" id="UP000784294">
    <property type="component" value="Unassembled WGS sequence"/>
</dbReference>
<protein>
    <submittedName>
        <fullName evidence="1">Uncharacterized protein</fullName>
    </submittedName>
</protein>
<dbReference type="EMBL" id="CAAALY010041350">
    <property type="protein sequence ID" value="VEL19376.1"/>
    <property type="molecule type" value="Genomic_DNA"/>
</dbReference>
<comment type="caution">
    <text evidence="1">The sequence shown here is derived from an EMBL/GenBank/DDBJ whole genome shotgun (WGS) entry which is preliminary data.</text>
</comment>
<evidence type="ECO:0000313" key="1">
    <source>
        <dbReference type="EMBL" id="VEL19376.1"/>
    </source>
</evidence>
<proteinExistence type="predicted"/>